<dbReference type="OrthoDB" id="6530266at2759"/>
<evidence type="ECO:0000313" key="2">
    <source>
        <dbReference type="Proteomes" id="UP000759131"/>
    </source>
</evidence>
<organism evidence="1">
    <name type="scientific">Medioppia subpectinata</name>
    <dbReference type="NCBI Taxonomy" id="1979941"/>
    <lineage>
        <taxon>Eukaryota</taxon>
        <taxon>Metazoa</taxon>
        <taxon>Ecdysozoa</taxon>
        <taxon>Arthropoda</taxon>
        <taxon>Chelicerata</taxon>
        <taxon>Arachnida</taxon>
        <taxon>Acari</taxon>
        <taxon>Acariformes</taxon>
        <taxon>Sarcoptiformes</taxon>
        <taxon>Oribatida</taxon>
        <taxon>Brachypylina</taxon>
        <taxon>Oppioidea</taxon>
        <taxon>Oppiidae</taxon>
        <taxon>Medioppia</taxon>
    </lineage>
</organism>
<reference evidence="1" key="1">
    <citation type="submission" date="2020-11" db="EMBL/GenBank/DDBJ databases">
        <authorList>
            <person name="Tran Van P."/>
        </authorList>
    </citation>
    <scope>NUCLEOTIDE SEQUENCE</scope>
</reference>
<sequence length="417" mass="46548">ETSFYVVYNVPNLNPASCYSIEGLTRQSGVGELIFAKIDSRRINSLYEKYTSDQLVAMFRRYSVADCVGCTILTYTPGLINDRVLEELYPISLVQKRDTTATLEQILDECEPLSANIVRIEETARYQTLDSCDAIDLFDRYEDDLSEFGVYIGSNTAPNATHVRILYSNGFRNEGSFYGIAIGIVIKGPLALLGDAYLEILDLPNFSPYSCQSEPGVTQLVGSSEKIIANLDVQNLLSIMDLDSIITKIRSNRLVDCLGCITVQYSPGLVASDVLTNEGTVQPVEETQPKPKLKNYFKYNNKRKIFAKLVKLELNYKNIPYPHVCDYERSYSSNLIYGITTKNSPYPIATVLSHSFINETRRDVGYVDDNSCETIRGATFLSVIDLPNLNPDACCSVEGLTQQTGVGEIIFSTIDRQ</sequence>
<keyword evidence="2" id="KW-1185">Reference proteome</keyword>
<evidence type="ECO:0000313" key="1">
    <source>
        <dbReference type="EMBL" id="CAD7640981.1"/>
    </source>
</evidence>
<feature type="non-terminal residue" evidence="1">
    <location>
        <position position="1"/>
    </location>
</feature>
<protein>
    <submittedName>
        <fullName evidence="1">Uncharacterized protein</fullName>
    </submittedName>
</protein>
<dbReference type="EMBL" id="CAJPIZ010024535">
    <property type="protein sequence ID" value="CAG2118500.1"/>
    <property type="molecule type" value="Genomic_DNA"/>
</dbReference>
<feature type="non-terminal residue" evidence="1">
    <location>
        <position position="417"/>
    </location>
</feature>
<gene>
    <name evidence="1" type="ORF">OSB1V03_LOCUS18451</name>
</gene>
<proteinExistence type="predicted"/>
<dbReference type="AlphaFoldDB" id="A0A7R9LFX8"/>
<dbReference type="EMBL" id="OC879110">
    <property type="protein sequence ID" value="CAD7640981.1"/>
    <property type="molecule type" value="Genomic_DNA"/>
</dbReference>
<accession>A0A7R9LFX8</accession>
<dbReference type="Proteomes" id="UP000759131">
    <property type="component" value="Unassembled WGS sequence"/>
</dbReference>
<name>A0A7R9LFX8_9ACAR</name>